<keyword evidence="1" id="KW-0479">Metal-binding</keyword>
<accession>A0AAD8VIG7</accession>
<feature type="domain" description="CCHC-type" evidence="3">
    <location>
        <begin position="183"/>
        <end position="198"/>
    </location>
</feature>
<evidence type="ECO:0000256" key="2">
    <source>
        <dbReference type="SAM" id="MobiDB-lite"/>
    </source>
</evidence>
<dbReference type="Gene3D" id="4.10.60.10">
    <property type="entry name" value="Zinc finger, CCHC-type"/>
    <property type="match status" value="1"/>
</dbReference>
<comment type="caution">
    <text evidence="4">The sequence shown here is derived from an EMBL/GenBank/DDBJ whole genome shotgun (WGS) entry which is preliminary data.</text>
</comment>
<dbReference type="GO" id="GO:0008270">
    <property type="term" value="F:zinc ion binding"/>
    <property type="evidence" value="ECO:0007669"/>
    <property type="project" value="UniProtKB-KW"/>
</dbReference>
<dbReference type="Proteomes" id="UP001231189">
    <property type="component" value="Unassembled WGS sequence"/>
</dbReference>
<keyword evidence="1" id="KW-0863">Zinc-finger</keyword>
<evidence type="ECO:0000259" key="3">
    <source>
        <dbReference type="PROSITE" id="PS50158"/>
    </source>
</evidence>
<proteinExistence type="predicted"/>
<dbReference type="PROSITE" id="PS50158">
    <property type="entry name" value="ZF_CCHC"/>
    <property type="match status" value="2"/>
</dbReference>
<dbReference type="GO" id="GO:0003676">
    <property type="term" value="F:nucleic acid binding"/>
    <property type="evidence" value="ECO:0007669"/>
    <property type="project" value="InterPro"/>
</dbReference>
<dbReference type="AlphaFoldDB" id="A0AAD8VIG7"/>
<organism evidence="4 5">
    <name type="scientific">Lolium multiflorum</name>
    <name type="common">Italian ryegrass</name>
    <name type="synonym">Lolium perenne subsp. multiflorum</name>
    <dbReference type="NCBI Taxonomy" id="4521"/>
    <lineage>
        <taxon>Eukaryota</taxon>
        <taxon>Viridiplantae</taxon>
        <taxon>Streptophyta</taxon>
        <taxon>Embryophyta</taxon>
        <taxon>Tracheophyta</taxon>
        <taxon>Spermatophyta</taxon>
        <taxon>Magnoliopsida</taxon>
        <taxon>Liliopsida</taxon>
        <taxon>Poales</taxon>
        <taxon>Poaceae</taxon>
        <taxon>BOP clade</taxon>
        <taxon>Pooideae</taxon>
        <taxon>Poodae</taxon>
        <taxon>Poeae</taxon>
        <taxon>Poeae Chloroplast Group 2 (Poeae type)</taxon>
        <taxon>Loliodinae</taxon>
        <taxon>Loliinae</taxon>
        <taxon>Lolium</taxon>
    </lineage>
</organism>
<feature type="region of interest" description="Disordered" evidence="2">
    <location>
        <begin position="131"/>
        <end position="169"/>
    </location>
</feature>
<gene>
    <name evidence="4" type="ORF">QYE76_029661</name>
</gene>
<feature type="compositionally biased region" description="Low complexity" evidence="2">
    <location>
        <begin position="157"/>
        <end position="167"/>
    </location>
</feature>
<name>A0AAD8VIG7_LOLMU</name>
<dbReference type="Pfam" id="PF00098">
    <property type="entry name" value="zf-CCHC"/>
    <property type="match status" value="2"/>
</dbReference>
<keyword evidence="1" id="KW-0862">Zinc</keyword>
<evidence type="ECO:0000256" key="1">
    <source>
        <dbReference type="PROSITE-ProRule" id="PRU00047"/>
    </source>
</evidence>
<evidence type="ECO:0000313" key="5">
    <source>
        <dbReference type="Proteomes" id="UP001231189"/>
    </source>
</evidence>
<protein>
    <recommendedName>
        <fullName evidence="3">CCHC-type domain-containing protein</fullName>
    </recommendedName>
</protein>
<dbReference type="SMART" id="SM00343">
    <property type="entry name" value="ZnF_C2HC"/>
    <property type="match status" value="2"/>
</dbReference>
<dbReference type="SUPFAM" id="SSF57756">
    <property type="entry name" value="Retrovirus zinc finger-like domains"/>
    <property type="match status" value="1"/>
</dbReference>
<feature type="compositionally biased region" description="Basic and acidic residues" evidence="2">
    <location>
        <begin position="131"/>
        <end position="141"/>
    </location>
</feature>
<sequence>MDAEDWLMDTSVSSTLLDAMTKRRKGIYLGGVRKEVRESNVPESIVELKHRVRESRAKDKAILTYVREFSKLSRYAVEEVNTEDKKKKRFLRGLSPQFKVQLRMMRATEFQELVDAAITLEDDFKQLQEEKRKKAKYEPKRFVSNKPNTSLSFKPQYNNNNNNSNYYGSRKNQAFQTANQIVCRSCGFTGHFAKDCKKPRIICFGCRQEGHMLKDCPKKNSGGGQSGGGGNRNTGGKLEE</sequence>
<feature type="compositionally biased region" description="Polar residues" evidence="2">
    <location>
        <begin position="145"/>
        <end position="156"/>
    </location>
</feature>
<feature type="domain" description="CCHC-type" evidence="3">
    <location>
        <begin position="203"/>
        <end position="218"/>
    </location>
</feature>
<reference evidence="4" key="1">
    <citation type="submission" date="2023-07" db="EMBL/GenBank/DDBJ databases">
        <title>A chromosome-level genome assembly of Lolium multiflorum.</title>
        <authorList>
            <person name="Chen Y."/>
            <person name="Copetti D."/>
            <person name="Kolliker R."/>
            <person name="Studer B."/>
        </authorList>
    </citation>
    <scope>NUCLEOTIDE SEQUENCE</scope>
    <source>
        <strain evidence="4">02402/16</strain>
        <tissue evidence="4">Leaf</tissue>
    </source>
</reference>
<feature type="compositionally biased region" description="Gly residues" evidence="2">
    <location>
        <begin position="221"/>
        <end position="233"/>
    </location>
</feature>
<dbReference type="EMBL" id="JAUUTY010000007">
    <property type="protein sequence ID" value="KAK1605988.1"/>
    <property type="molecule type" value="Genomic_DNA"/>
</dbReference>
<dbReference type="InterPro" id="IPR036875">
    <property type="entry name" value="Znf_CCHC_sf"/>
</dbReference>
<keyword evidence="5" id="KW-1185">Reference proteome</keyword>
<evidence type="ECO:0000313" key="4">
    <source>
        <dbReference type="EMBL" id="KAK1605988.1"/>
    </source>
</evidence>
<feature type="region of interest" description="Disordered" evidence="2">
    <location>
        <begin position="215"/>
        <end position="240"/>
    </location>
</feature>
<dbReference type="InterPro" id="IPR001878">
    <property type="entry name" value="Znf_CCHC"/>
</dbReference>